<keyword evidence="3" id="KW-1185">Reference proteome</keyword>
<dbReference type="AlphaFoldDB" id="A0AAD8ZJY1"/>
<feature type="region of interest" description="Disordered" evidence="1">
    <location>
        <begin position="111"/>
        <end position="135"/>
    </location>
</feature>
<evidence type="ECO:0000313" key="3">
    <source>
        <dbReference type="Proteomes" id="UP001239994"/>
    </source>
</evidence>
<protein>
    <submittedName>
        <fullName evidence="2">Uncharacterized protein</fullName>
    </submittedName>
</protein>
<gene>
    <name evidence="2" type="ORF">P4O66_007677</name>
</gene>
<accession>A0AAD8ZJY1</accession>
<organism evidence="2 3">
    <name type="scientific">Electrophorus voltai</name>
    <dbReference type="NCBI Taxonomy" id="2609070"/>
    <lineage>
        <taxon>Eukaryota</taxon>
        <taxon>Metazoa</taxon>
        <taxon>Chordata</taxon>
        <taxon>Craniata</taxon>
        <taxon>Vertebrata</taxon>
        <taxon>Euteleostomi</taxon>
        <taxon>Actinopterygii</taxon>
        <taxon>Neopterygii</taxon>
        <taxon>Teleostei</taxon>
        <taxon>Ostariophysi</taxon>
        <taxon>Gymnotiformes</taxon>
        <taxon>Gymnotoidei</taxon>
        <taxon>Gymnotidae</taxon>
        <taxon>Electrophorus</taxon>
    </lineage>
</organism>
<comment type="caution">
    <text evidence="2">The sequence shown here is derived from an EMBL/GenBank/DDBJ whole genome shotgun (WGS) entry which is preliminary data.</text>
</comment>
<proteinExistence type="predicted"/>
<evidence type="ECO:0000256" key="1">
    <source>
        <dbReference type="SAM" id="MobiDB-lite"/>
    </source>
</evidence>
<dbReference type="Proteomes" id="UP001239994">
    <property type="component" value="Unassembled WGS sequence"/>
</dbReference>
<reference evidence="2" key="1">
    <citation type="submission" date="2023-03" db="EMBL/GenBank/DDBJ databases">
        <title>Electrophorus voltai genome.</title>
        <authorList>
            <person name="Bian C."/>
        </authorList>
    </citation>
    <scope>NUCLEOTIDE SEQUENCE</scope>
    <source>
        <strain evidence="2">CB-2022</strain>
        <tissue evidence="2">Muscle</tissue>
    </source>
</reference>
<sequence>MVSLDSSLHSGMLSWKNLVFTGTDSGMLSWKNLVFTGTDSGMLSWKNLVFTGTDSGMLSWKNLVFTGTDSGMLSWKNLVFTGTDSGMLSWKNLVVTGTHFCHSGQIVKCQQDGSHKRTQSSPRQHAAPTPGSSVRPTLLRAAYPQRAFAIAHSTSQRPRRKALELWGSEPSLKECPHLRTIPPHKRSLRWYLGRQRLFAIADMVSISEGESLWRASSTSIVEFSF</sequence>
<name>A0AAD8ZJY1_9TELE</name>
<dbReference type="EMBL" id="JAROKS010000012">
    <property type="protein sequence ID" value="KAK1799451.1"/>
    <property type="molecule type" value="Genomic_DNA"/>
</dbReference>
<evidence type="ECO:0000313" key="2">
    <source>
        <dbReference type="EMBL" id="KAK1799451.1"/>
    </source>
</evidence>